<proteinExistence type="predicted"/>
<dbReference type="Proteomes" id="UP000623608">
    <property type="component" value="Unassembled WGS sequence"/>
</dbReference>
<gene>
    <name evidence="2" type="ORF">Ate02nite_77760</name>
</gene>
<name>A0A919NW48_9ACTN</name>
<keyword evidence="1" id="KW-0472">Membrane</keyword>
<dbReference type="RefSeq" id="WP_203812878.1">
    <property type="nucleotide sequence ID" value="NZ_BOMY01000050.1"/>
</dbReference>
<dbReference type="EMBL" id="BOMY01000050">
    <property type="protein sequence ID" value="GIF25046.1"/>
    <property type="molecule type" value="Genomic_DNA"/>
</dbReference>
<accession>A0A919NW48</accession>
<keyword evidence="1" id="KW-0812">Transmembrane</keyword>
<sequence>MSYDPYRPPHKRASNQPPFVSGQLYGNVRTPQVPIIPGTQHLPEPTPVPPPPAATRPRWPYVLLAAAVLFLAGGVWTGYSKNLILKDSGIKACEAFRDGTKVDGAPIDTKADGKMTSAQYLQLRKIFKGSRYDDIEQAGTRLMDVLWQVTQLGENPGLEALPFVGQMTDALTSMQGACANHDIVIKIAKH</sequence>
<keyword evidence="1" id="KW-1133">Transmembrane helix</keyword>
<evidence type="ECO:0000256" key="1">
    <source>
        <dbReference type="SAM" id="Phobius"/>
    </source>
</evidence>
<protein>
    <submittedName>
        <fullName evidence="2">Uncharacterized protein</fullName>
    </submittedName>
</protein>
<evidence type="ECO:0000313" key="2">
    <source>
        <dbReference type="EMBL" id="GIF25046.1"/>
    </source>
</evidence>
<feature type="transmembrane region" description="Helical" evidence="1">
    <location>
        <begin position="59"/>
        <end position="79"/>
    </location>
</feature>
<reference evidence="2" key="1">
    <citation type="submission" date="2021-01" db="EMBL/GenBank/DDBJ databases">
        <title>Whole genome shotgun sequence of Actinoplanes tereljensis NBRC 105297.</title>
        <authorList>
            <person name="Komaki H."/>
            <person name="Tamura T."/>
        </authorList>
    </citation>
    <scope>NUCLEOTIDE SEQUENCE</scope>
    <source>
        <strain evidence="2">NBRC 105297</strain>
    </source>
</reference>
<keyword evidence="3" id="KW-1185">Reference proteome</keyword>
<comment type="caution">
    <text evidence="2">The sequence shown here is derived from an EMBL/GenBank/DDBJ whole genome shotgun (WGS) entry which is preliminary data.</text>
</comment>
<evidence type="ECO:0000313" key="3">
    <source>
        <dbReference type="Proteomes" id="UP000623608"/>
    </source>
</evidence>
<organism evidence="2 3">
    <name type="scientific">Paractinoplanes tereljensis</name>
    <dbReference type="NCBI Taxonomy" id="571912"/>
    <lineage>
        <taxon>Bacteria</taxon>
        <taxon>Bacillati</taxon>
        <taxon>Actinomycetota</taxon>
        <taxon>Actinomycetes</taxon>
        <taxon>Micromonosporales</taxon>
        <taxon>Micromonosporaceae</taxon>
        <taxon>Paractinoplanes</taxon>
    </lineage>
</organism>
<dbReference type="AlphaFoldDB" id="A0A919NW48"/>